<dbReference type="Pfam" id="PF13349">
    <property type="entry name" value="DUF4097"/>
    <property type="match status" value="1"/>
</dbReference>
<comment type="caution">
    <text evidence="4">The sequence shown here is derived from an EMBL/GenBank/DDBJ whole genome shotgun (WGS) entry which is preliminary data.</text>
</comment>
<evidence type="ECO:0000256" key="1">
    <source>
        <dbReference type="SAM" id="MobiDB-lite"/>
    </source>
</evidence>
<dbReference type="OrthoDB" id="5243271at2"/>
<name>A0A4Q8AGB2_9MICC</name>
<dbReference type="EMBL" id="SHLA01000001">
    <property type="protein sequence ID" value="RZU63400.1"/>
    <property type="molecule type" value="Genomic_DNA"/>
</dbReference>
<feature type="compositionally biased region" description="Polar residues" evidence="1">
    <location>
        <begin position="255"/>
        <end position="264"/>
    </location>
</feature>
<feature type="chain" id="PRO_5020663477" evidence="2">
    <location>
        <begin position="24"/>
        <end position="264"/>
    </location>
</feature>
<reference evidence="4 5" key="1">
    <citation type="submission" date="2019-02" db="EMBL/GenBank/DDBJ databases">
        <title>Sequencing the genomes of 1000 actinobacteria strains.</title>
        <authorList>
            <person name="Klenk H.-P."/>
        </authorList>
    </citation>
    <scope>NUCLEOTIDE SEQUENCE [LARGE SCALE GENOMIC DNA]</scope>
    <source>
        <strain evidence="4 5">DSM 17364</strain>
    </source>
</reference>
<dbReference type="InterPro" id="IPR025164">
    <property type="entry name" value="Toastrack_DUF4097"/>
</dbReference>
<keyword evidence="5" id="KW-1185">Reference proteome</keyword>
<evidence type="ECO:0000313" key="5">
    <source>
        <dbReference type="Proteomes" id="UP000292685"/>
    </source>
</evidence>
<dbReference type="AlphaFoldDB" id="A0A4Q8AGB2"/>
<accession>A0A4Q8AGB2</accession>
<dbReference type="PROSITE" id="PS51257">
    <property type="entry name" value="PROKAR_LIPOPROTEIN"/>
    <property type="match status" value="1"/>
</dbReference>
<organism evidence="4 5">
    <name type="scientific">Zhihengliuella halotolerans</name>
    <dbReference type="NCBI Taxonomy" id="370736"/>
    <lineage>
        <taxon>Bacteria</taxon>
        <taxon>Bacillati</taxon>
        <taxon>Actinomycetota</taxon>
        <taxon>Actinomycetes</taxon>
        <taxon>Micrococcales</taxon>
        <taxon>Micrococcaceae</taxon>
        <taxon>Zhihengliuella</taxon>
    </lineage>
</organism>
<feature type="domain" description="DUF4097" evidence="3">
    <location>
        <begin position="42"/>
        <end position="258"/>
    </location>
</feature>
<evidence type="ECO:0000313" key="4">
    <source>
        <dbReference type="EMBL" id="RZU63400.1"/>
    </source>
</evidence>
<sequence length="264" mass="27541">MRRPLPALAAAILLTAATGCSVAAPVVGPDSESQSFSLDGDALSIDSHNGDISVTASDVDDVEVRRELAGTVLIGVDRADWSISDDRLNLERACTGLNWCRTTYEVVVPHGVALELTGRNGSIGLAGLDNGVAVTTRNGAVTVEDVSGGLDISSRNGALALKDTSGRIDVSTRNGRVEVREASADVVRIETNNGDVDARLAAVPSDVEIETRNGAVEVELPGGPYDVSVSTNNGRQDIEVPTDPSSDQRVRVATRNGSVDVTPR</sequence>
<evidence type="ECO:0000259" key="3">
    <source>
        <dbReference type="Pfam" id="PF13349"/>
    </source>
</evidence>
<dbReference type="Proteomes" id="UP000292685">
    <property type="component" value="Unassembled WGS sequence"/>
</dbReference>
<gene>
    <name evidence="4" type="ORF">EV380_3018</name>
</gene>
<feature type="signal peptide" evidence="2">
    <location>
        <begin position="1"/>
        <end position="23"/>
    </location>
</feature>
<dbReference type="RefSeq" id="WP_102158262.1">
    <property type="nucleotide sequence ID" value="NZ_PGGT01000019.1"/>
</dbReference>
<proteinExistence type="predicted"/>
<keyword evidence="2" id="KW-0732">Signal</keyword>
<evidence type="ECO:0000256" key="2">
    <source>
        <dbReference type="SAM" id="SignalP"/>
    </source>
</evidence>
<protein>
    <submittedName>
        <fullName evidence="4">Putative adhesin</fullName>
    </submittedName>
</protein>
<feature type="region of interest" description="Disordered" evidence="1">
    <location>
        <begin position="220"/>
        <end position="264"/>
    </location>
</feature>